<comment type="similarity">
    <text evidence="1">Belongs to the sigma-70 factor family. ECF subfamily.</text>
</comment>
<dbReference type="InterPro" id="IPR013325">
    <property type="entry name" value="RNA_pol_sigma_r2"/>
</dbReference>
<sequence length="163" mass="18697">MRRADEDDFHDFVACRMDRWRRSAFLLCQDWHTADDVVSATVAKLYRNWRRAGQADNRDAYAQRVLTRAWLDERRRPWKRREQTSATLPDVAAVVPETVTDREGLAALLRSLAPKQRAVLVLRYYLDYSVEETARTLGISTGTVKSQSARGLANLRTVVTGQS</sequence>
<evidence type="ECO:0000256" key="4">
    <source>
        <dbReference type="ARBA" id="ARBA00023125"/>
    </source>
</evidence>
<keyword evidence="2" id="KW-0805">Transcription regulation</keyword>
<dbReference type="InterPro" id="IPR014284">
    <property type="entry name" value="RNA_pol_sigma-70_dom"/>
</dbReference>
<comment type="caution">
    <text evidence="8">The sequence shown here is derived from an EMBL/GenBank/DDBJ whole genome shotgun (WGS) entry which is preliminary data.</text>
</comment>
<keyword evidence="4" id="KW-0238">DNA-binding</keyword>
<dbReference type="RefSeq" id="WP_307813184.1">
    <property type="nucleotide sequence ID" value="NZ_JAFBBP010000001.1"/>
</dbReference>
<feature type="domain" description="RNA polymerase sigma-70 region 2" evidence="6">
    <location>
        <begin position="21"/>
        <end position="78"/>
    </location>
</feature>
<keyword evidence="3" id="KW-0731">Sigma factor</keyword>
<dbReference type="Gene3D" id="1.10.10.10">
    <property type="entry name" value="Winged helix-like DNA-binding domain superfamily/Winged helix DNA-binding domain"/>
    <property type="match status" value="1"/>
</dbReference>
<evidence type="ECO:0000259" key="7">
    <source>
        <dbReference type="Pfam" id="PF08281"/>
    </source>
</evidence>
<dbReference type="InterPro" id="IPR007627">
    <property type="entry name" value="RNA_pol_sigma70_r2"/>
</dbReference>
<dbReference type="InterPro" id="IPR039425">
    <property type="entry name" value="RNA_pol_sigma-70-like"/>
</dbReference>
<dbReference type="EMBL" id="JAFBBP010000001">
    <property type="protein sequence ID" value="MBM7489318.1"/>
    <property type="molecule type" value="Genomic_DNA"/>
</dbReference>
<dbReference type="Proteomes" id="UP000764837">
    <property type="component" value="Unassembled WGS sequence"/>
</dbReference>
<reference evidence="8 9" key="1">
    <citation type="submission" date="2021-01" db="EMBL/GenBank/DDBJ databases">
        <title>Sequencing the genomes of 1000 actinobacteria strains.</title>
        <authorList>
            <person name="Klenk H.-P."/>
        </authorList>
    </citation>
    <scope>NUCLEOTIDE SEQUENCE [LARGE SCALE GENOMIC DNA]</scope>
    <source>
        <strain evidence="8 9">DSM 100204</strain>
    </source>
</reference>
<dbReference type="Gene3D" id="1.10.1740.10">
    <property type="match status" value="1"/>
</dbReference>
<accession>A0ABS2LMB2</accession>
<evidence type="ECO:0000313" key="8">
    <source>
        <dbReference type="EMBL" id="MBM7489318.1"/>
    </source>
</evidence>
<evidence type="ECO:0000256" key="2">
    <source>
        <dbReference type="ARBA" id="ARBA00023015"/>
    </source>
</evidence>
<evidence type="ECO:0000256" key="1">
    <source>
        <dbReference type="ARBA" id="ARBA00010641"/>
    </source>
</evidence>
<dbReference type="PANTHER" id="PTHR43133:SF50">
    <property type="entry name" value="ECF RNA POLYMERASE SIGMA FACTOR SIGM"/>
    <property type="match status" value="1"/>
</dbReference>
<dbReference type="Pfam" id="PF04542">
    <property type="entry name" value="Sigma70_r2"/>
    <property type="match status" value="1"/>
</dbReference>
<dbReference type="SUPFAM" id="SSF88659">
    <property type="entry name" value="Sigma3 and sigma4 domains of RNA polymerase sigma factors"/>
    <property type="match status" value="1"/>
</dbReference>
<dbReference type="InterPro" id="IPR013249">
    <property type="entry name" value="RNA_pol_sigma70_r4_t2"/>
</dbReference>
<name>A0ABS2LMB2_9ACTN</name>
<dbReference type="NCBIfam" id="TIGR02937">
    <property type="entry name" value="sigma70-ECF"/>
    <property type="match status" value="1"/>
</dbReference>
<dbReference type="InterPro" id="IPR036388">
    <property type="entry name" value="WH-like_DNA-bd_sf"/>
</dbReference>
<keyword evidence="5" id="KW-0804">Transcription</keyword>
<dbReference type="SUPFAM" id="SSF88946">
    <property type="entry name" value="Sigma2 domain of RNA polymerase sigma factors"/>
    <property type="match status" value="1"/>
</dbReference>
<evidence type="ECO:0000256" key="3">
    <source>
        <dbReference type="ARBA" id="ARBA00023082"/>
    </source>
</evidence>
<evidence type="ECO:0000259" key="6">
    <source>
        <dbReference type="Pfam" id="PF04542"/>
    </source>
</evidence>
<dbReference type="PANTHER" id="PTHR43133">
    <property type="entry name" value="RNA POLYMERASE ECF-TYPE SIGMA FACTO"/>
    <property type="match status" value="1"/>
</dbReference>
<proteinExistence type="inferred from homology"/>
<evidence type="ECO:0000256" key="5">
    <source>
        <dbReference type="ARBA" id="ARBA00023163"/>
    </source>
</evidence>
<gene>
    <name evidence="8" type="ORF">JOD64_000540</name>
</gene>
<organism evidence="8 9">
    <name type="scientific">Micromonospora luteifusca</name>
    <dbReference type="NCBI Taxonomy" id="709860"/>
    <lineage>
        <taxon>Bacteria</taxon>
        <taxon>Bacillati</taxon>
        <taxon>Actinomycetota</taxon>
        <taxon>Actinomycetes</taxon>
        <taxon>Micromonosporales</taxon>
        <taxon>Micromonosporaceae</taxon>
        <taxon>Micromonospora</taxon>
    </lineage>
</organism>
<protein>
    <submittedName>
        <fullName evidence="8">RNA polymerase sigma-70 factor (Sigma-E family)</fullName>
    </submittedName>
</protein>
<dbReference type="CDD" id="cd06171">
    <property type="entry name" value="Sigma70_r4"/>
    <property type="match status" value="1"/>
</dbReference>
<keyword evidence="9" id="KW-1185">Reference proteome</keyword>
<feature type="domain" description="RNA polymerase sigma factor 70 region 4 type 2" evidence="7">
    <location>
        <begin position="105"/>
        <end position="155"/>
    </location>
</feature>
<dbReference type="InterPro" id="IPR013324">
    <property type="entry name" value="RNA_pol_sigma_r3/r4-like"/>
</dbReference>
<evidence type="ECO:0000313" key="9">
    <source>
        <dbReference type="Proteomes" id="UP000764837"/>
    </source>
</evidence>
<dbReference type="Pfam" id="PF08281">
    <property type="entry name" value="Sigma70_r4_2"/>
    <property type="match status" value="1"/>
</dbReference>